<dbReference type="AlphaFoldDB" id="A0AAD5YK67"/>
<organism evidence="1 2">
    <name type="scientific">Leucocoprinus birnbaumii</name>
    <dbReference type="NCBI Taxonomy" id="56174"/>
    <lineage>
        <taxon>Eukaryota</taxon>
        <taxon>Fungi</taxon>
        <taxon>Dikarya</taxon>
        <taxon>Basidiomycota</taxon>
        <taxon>Agaricomycotina</taxon>
        <taxon>Agaricomycetes</taxon>
        <taxon>Agaricomycetidae</taxon>
        <taxon>Agaricales</taxon>
        <taxon>Agaricineae</taxon>
        <taxon>Agaricaceae</taxon>
        <taxon>Leucocoprinus</taxon>
    </lineage>
</organism>
<gene>
    <name evidence="1" type="ORF">NP233_g11650</name>
</gene>
<name>A0AAD5YK67_9AGAR</name>
<dbReference type="Proteomes" id="UP001213000">
    <property type="component" value="Unassembled WGS sequence"/>
</dbReference>
<proteinExistence type="predicted"/>
<reference evidence="1" key="1">
    <citation type="submission" date="2022-07" db="EMBL/GenBank/DDBJ databases">
        <title>Genome Sequence of Leucocoprinus birnbaumii.</title>
        <authorList>
            <person name="Buettner E."/>
        </authorList>
    </citation>
    <scope>NUCLEOTIDE SEQUENCE</scope>
    <source>
        <strain evidence="1">VT141</strain>
    </source>
</reference>
<protein>
    <submittedName>
        <fullName evidence="1">Uncharacterized protein</fullName>
    </submittedName>
</protein>
<keyword evidence="2" id="KW-1185">Reference proteome</keyword>
<comment type="caution">
    <text evidence="1">The sequence shown here is derived from an EMBL/GenBank/DDBJ whole genome shotgun (WGS) entry which is preliminary data.</text>
</comment>
<accession>A0AAD5YK67</accession>
<evidence type="ECO:0000313" key="2">
    <source>
        <dbReference type="Proteomes" id="UP001213000"/>
    </source>
</evidence>
<evidence type="ECO:0000313" key="1">
    <source>
        <dbReference type="EMBL" id="KAJ3557802.1"/>
    </source>
</evidence>
<sequence length="476" mass="54215">MKPCVPLRVPPHELSDYPVFYDPCYYPDLWADVFASCEKVLSWIVTAIPEHAKYCSICAPTLRSSPEVQCSVEYSEIIGFIITLVLTDLSGTTATHYHILSLSDLESAKFQWCTLFGIYAPKPAFTPFVTTTTFDDAQLSAYMAPTWLFYPRNLLQHRLSQLSCDELYTCLDGLGIKRPRNKLAASRVVVDDLLVRKEQLPISWEARMEFCAKHSHTYPDFDQNSYAISIGIYFRARYGKAVYRCLSEPPFLLSMCSRPDILSDAAPWLSCEATVLVGRIKTLKKDSFIDLVKAIPMFRRPGYDPRSLTKSANLLIDHMRRRACHLAVVPTSELIKHLLAADSAALCSTKDLVSTHLIESVLLYEYGKQIVDVLKQLKLDRHSQRYEARRQERRAQKVKLAQEETEKRWARIEDWPQLVPLQRVHECLTNYRNGTIWKEPSVCAVCGQYQASAVPVIVNNAGEARAPMPERKAAVR</sequence>
<dbReference type="EMBL" id="JANIEX010001449">
    <property type="protein sequence ID" value="KAJ3557802.1"/>
    <property type="molecule type" value="Genomic_DNA"/>
</dbReference>